<evidence type="ECO:0000313" key="1">
    <source>
        <dbReference type="EMBL" id="MFN1218726.1"/>
    </source>
</evidence>
<dbReference type="InterPro" id="IPR036614">
    <property type="entry name" value="RusA-like_sf"/>
</dbReference>
<dbReference type="Proteomes" id="UP001634154">
    <property type="component" value="Unassembled WGS sequence"/>
</dbReference>
<name>A0ABW9K5X8_9FLAO</name>
<keyword evidence="2" id="KW-1185">Reference proteome</keyword>
<comment type="caution">
    <text evidence="1">The sequence shown here is derived from an EMBL/GenBank/DDBJ whole genome shotgun (WGS) entry which is preliminary data.</text>
</comment>
<accession>A0ABW9K5X8</accession>
<dbReference type="InterPro" id="IPR008822">
    <property type="entry name" value="Endonuclease_RusA-like"/>
</dbReference>
<reference evidence="1 2" key="1">
    <citation type="submission" date="2024-12" db="EMBL/GenBank/DDBJ databases">
        <title>Draft genome sequence of Chryseobacterium kwangjuense AG447.</title>
        <authorList>
            <person name="Cheptsov V.S."/>
            <person name="Belov A."/>
            <person name="Zavarzina A.G."/>
        </authorList>
    </citation>
    <scope>NUCLEOTIDE SEQUENCE [LARGE SCALE GENOMIC DNA]</scope>
    <source>
        <strain evidence="1 2">AG447</strain>
    </source>
</reference>
<dbReference type="Pfam" id="PF05866">
    <property type="entry name" value="RusA"/>
    <property type="match status" value="1"/>
</dbReference>
<evidence type="ECO:0000313" key="2">
    <source>
        <dbReference type="Proteomes" id="UP001634154"/>
    </source>
</evidence>
<organism evidence="1 2">
    <name type="scientific">Chryseobacterium kwangjuense</name>
    <dbReference type="NCBI Taxonomy" id="267125"/>
    <lineage>
        <taxon>Bacteria</taxon>
        <taxon>Pseudomonadati</taxon>
        <taxon>Bacteroidota</taxon>
        <taxon>Flavobacteriia</taxon>
        <taxon>Flavobacteriales</taxon>
        <taxon>Weeksellaceae</taxon>
        <taxon>Chryseobacterium group</taxon>
        <taxon>Chryseobacterium</taxon>
    </lineage>
</organism>
<gene>
    <name evidence="1" type="ORF">ACKW6Q_17300</name>
</gene>
<proteinExistence type="predicted"/>
<sequence>MRKKILQIIDENRDNIEALRDHLFAAFNKTENKNYDSKNASPEEEEEITRWIVSNEIHFIGFDNTEDVRRVFVNETSKVSFLTQSHCNICQDKLPISNFPVRITPKTRQTKTKLKNEFIKQFLNSPFGKELNFSKKDKLCVKLVFVFNRIRDKDLDNMAKLTLDALKELIQIDDKNIDHLELIKFKARYLESFIYIRISKSDVNTANNVILKGKHMTWAGLTKLDE</sequence>
<dbReference type="EMBL" id="JBJXVJ010000004">
    <property type="protein sequence ID" value="MFN1218726.1"/>
    <property type="molecule type" value="Genomic_DNA"/>
</dbReference>
<dbReference type="Gene3D" id="3.30.1330.70">
    <property type="entry name" value="Holliday junction resolvase RusA"/>
    <property type="match status" value="1"/>
</dbReference>
<dbReference type="SUPFAM" id="SSF103084">
    <property type="entry name" value="Holliday junction resolvase RusA"/>
    <property type="match status" value="1"/>
</dbReference>
<dbReference type="RefSeq" id="WP_409357595.1">
    <property type="nucleotide sequence ID" value="NZ_JBJXVJ010000004.1"/>
</dbReference>
<protein>
    <submittedName>
        <fullName evidence="1">RusA family crossover junction endodeoxyribonuclease</fullName>
    </submittedName>
</protein>